<dbReference type="SUPFAM" id="SSF51126">
    <property type="entry name" value="Pectin lyase-like"/>
    <property type="match status" value="1"/>
</dbReference>
<dbReference type="Proteomes" id="UP000247978">
    <property type="component" value="Unassembled WGS sequence"/>
</dbReference>
<proteinExistence type="predicted"/>
<evidence type="ECO:0000256" key="1">
    <source>
        <dbReference type="SAM" id="Phobius"/>
    </source>
</evidence>
<protein>
    <submittedName>
        <fullName evidence="4">Parallel beta-helix repeat protein</fullName>
    </submittedName>
</protein>
<dbReference type="RefSeq" id="WP_158525731.1">
    <property type="nucleotide sequence ID" value="NZ_JBHUHB010000001.1"/>
</dbReference>
<sequence>MRLKLTIVLLVVATVLLYGGIETEAREITVNTTDNLQQILDKAQDNDEIMLEPGIYEGNFTINTKVQLIGKKGATLQGSGQGDVLTVNADEVTIENLQIEKGGSQNAGIYLKSNRNMIKNNKIYDVFHGIVVRDGYGNVITENVITSFKHASNKGYAIYLIEAPNSRVTTNFTYDTNDGIYISYSNLCEIAYNNIVRARYGIHTMDSKDVVIAENYISQSRNGLMIMQSYNLQIKKNFLYENTTITGVGIFLFDTFNSSIQANVMKKNNKGIFLENAIENLIEFNQIESNEKGIEIGKNSNGNQINLNNFIRNNQQVISNEENENEFSWDGYGNYWDNQQSVNISQTETIDYAYKSGDVFYHLTMNEAYLQIFTGSPAVRLWNMVEQFVPVVSNKFVVDEHPLAKPATIDIDVVNHHSDKVLKSGISWKPFIIFLCFMIFSIVIFKTARRERHE</sequence>
<feature type="transmembrane region" description="Helical" evidence="1">
    <location>
        <begin position="426"/>
        <end position="445"/>
    </location>
</feature>
<evidence type="ECO:0000259" key="2">
    <source>
        <dbReference type="Pfam" id="PF05048"/>
    </source>
</evidence>
<dbReference type="InterPro" id="IPR022441">
    <property type="entry name" value="Para_beta_helix_rpt-2"/>
</dbReference>
<keyword evidence="1" id="KW-0812">Transmembrane</keyword>
<evidence type="ECO:0000313" key="5">
    <source>
        <dbReference type="Proteomes" id="UP000247978"/>
    </source>
</evidence>
<feature type="domain" description="Periplasmic copper-binding protein NosD beta helix" evidence="2">
    <location>
        <begin position="152"/>
        <end position="338"/>
    </location>
</feature>
<feature type="domain" description="Right handed beta helix" evidence="3">
    <location>
        <begin position="77"/>
        <end position="146"/>
    </location>
</feature>
<dbReference type="AlphaFoldDB" id="A0A2V3W0R4"/>
<dbReference type="Pfam" id="PF05048">
    <property type="entry name" value="NosD"/>
    <property type="match status" value="1"/>
</dbReference>
<keyword evidence="1" id="KW-0472">Membrane</keyword>
<dbReference type="InterPro" id="IPR012334">
    <property type="entry name" value="Pectin_lyas_fold"/>
</dbReference>
<keyword evidence="5" id="KW-1185">Reference proteome</keyword>
<dbReference type="InterPro" id="IPR007742">
    <property type="entry name" value="NosD_dom"/>
</dbReference>
<dbReference type="Pfam" id="PF13229">
    <property type="entry name" value="Beta_helix"/>
    <property type="match status" value="1"/>
</dbReference>
<evidence type="ECO:0000313" key="4">
    <source>
        <dbReference type="EMBL" id="PXW82349.1"/>
    </source>
</evidence>
<dbReference type="SMART" id="SM00710">
    <property type="entry name" value="PbH1"/>
    <property type="match status" value="8"/>
</dbReference>
<dbReference type="EMBL" id="QJJQ01000019">
    <property type="protein sequence ID" value="PXW82349.1"/>
    <property type="molecule type" value="Genomic_DNA"/>
</dbReference>
<evidence type="ECO:0000259" key="3">
    <source>
        <dbReference type="Pfam" id="PF13229"/>
    </source>
</evidence>
<keyword evidence="1" id="KW-1133">Transmembrane helix</keyword>
<dbReference type="InterPro" id="IPR006626">
    <property type="entry name" value="PbH1"/>
</dbReference>
<organism evidence="4 5">
    <name type="scientific">Pseudogracilibacillus auburnensis</name>
    <dbReference type="NCBI Taxonomy" id="1494959"/>
    <lineage>
        <taxon>Bacteria</taxon>
        <taxon>Bacillati</taxon>
        <taxon>Bacillota</taxon>
        <taxon>Bacilli</taxon>
        <taxon>Bacillales</taxon>
        <taxon>Bacillaceae</taxon>
        <taxon>Pseudogracilibacillus</taxon>
    </lineage>
</organism>
<accession>A0A2V3W0R4</accession>
<dbReference type="InterPro" id="IPR011050">
    <property type="entry name" value="Pectin_lyase_fold/virulence"/>
</dbReference>
<reference evidence="4 5" key="1">
    <citation type="submission" date="2018-05" db="EMBL/GenBank/DDBJ databases">
        <title>Genomic Encyclopedia of Type Strains, Phase IV (KMG-IV): sequencing the most valuable type-strain genomes for metagenomic binning, comparative biology and taxonomic classification.</title>
        <authorList>
            <person name="Goeker M."/>
        </authorList>
    </citation>
    <scope>NUCLEOTIDE SEQUENCE [LARGE SCALE GENOMIC DNA]</scope>
    <source>
        <strain evidence="4 5">DSM 28556</strain>
    </source>
</reference>
<comment type="caution">
    <text evidence="4">The sequence shown here is derived from an EMBL/GenBank/DDBJ whole genome shotgun (WGS) entry which is preliminary data.</text>
</comment>
<dbReference type="Gene3D" id="2.160.20.10">
    <property type="entry name" value="Single-stranded right-handed beta-helix, Pectin lyase-like"/>
    <property type="match status" value="2"/>
</dbReference>
<dbReference type="OrthoDB" id="159063at2"/>
<gene>
    <name evidence="4" type="ORF">DFR56_11936</name>
</gene>
<dbReference type="InterPro" id="IPR039448">
    <property type="entry name" value="Beta_helix"/>
</dbReference>
<name>A0A2V3W0R4_9BACI</name>
<dbReference type="NCBIfam" id="TIGR03804">
    <property type="entry name" value="para_beta_helix"/>
    <property type="match status" value="2"/>
</dbReference>